<dbReference type="NCBIfam" id="TIGR01352">
    <property type="entry name" value="tonB_Cterm"/>
    <property type="match status" value="1"/>
</dbReference>
<evidence type="ECO:0000256" key="7">
    <source>
        <dbReference type="ARBA" id="ARBA00022927"/>
    </source>
</evidence>
<evidence type="ECO:0000256" key="2">
    <source>
        <dbReference type="ARBA" id="ARBA00006555"/>
    </source>
</evidence>
<dbReference type="GO" id="GO:0055085">
    <property type="term" value="P:transmembrane transport"/>
    <property type="evidence" value="ECO:0007669"/>
    <property type="project" value="InterPro"/>
</dbReference>
<evidence type="ECO:0000256" key="9">
    <source>
        <dbReference type="ARBA" id="ARBA00023136"/>
    </source>
</evidence>
<organism evidence="13 14">
    <name type="scientific">Pseudoalteromonas aliena</name>
    <dbReference type="NCBI Taxonomy" id="247523"/>
    <lineage>
        <taxon>Bacteria</taxon>
        <taxon>Pseudomonadati</taxon>
        <taxon>Pseudomonadota</taxon>
        <taxon>Gammaproteobacteria</taxon>
        <taxon>Alteromonadales</taxon>
        <taxon>Pseudoalteromonadaceae</taxon>
        <taxon>Pseudoalteromonas</taxon>
    </lineage>
</organism>
<dbReference type="PANTHER" id="PTHR33446">
    <property type="entry name" value="PROTEIN TONB-RELATED"/>
    <property type="match status" value="1"/>
</dbReference>
<protein>
    <recommendedName>
        <fullName evidence="12">TonB C-terminal domain-containing protein</fullName>
    </recommendedName>
</protein>
<sequence>MTKYVNRGFITNPILIPLVNANNNSYHLYLKGMKFTIFIILSGFFHFIGLFIQPETHTPITFLQGQRADKVSINLINSQVAISKSLLVKASEQPQAVIEPTASTMFSGQRRHVSKTTKPDSKIISKSVINKPPRKIKPQTKKTVNQQTVAKKKPVQRKPSKTAASVKADSLKTPTQMASAAELSKQNSATSELVNIAKLPLFKAPKPTLSYPLRAKKRGYEGVAMLQIELNKNGEIAKLTLIKSSGFVELDQAALNNVAQWQFYPVLKNSHPVKALFSVPIKFSLNV</sequence>
<dbReference type="SUPFAM" id="SSF74653">
    <property type="entry name" value="TolA/TonB C-terminal domain"/>
    <property type="match status" value="1"/>
</dbReference>
<feature type="transmembrane region" description="Helical" evidence="11">
    <location>
        <begin position="35"/>
        <end position="52"/>
    </location>
</feature>
<proteinExistence type="inferred from homology"/>
<dbReference type="Pfam" id="PF03544">
    <property type="entry name" value="TonB_C"/>
    <property type="match status" value="1"/>
</dbReference>
<dbReference type="AlphaFoldDB" id="A0A1Q2GUA1"/>
<evidence type="ECO:0000256" key="8">
    <source>
        <dbReference type="ARBA" id="ARBA00022989"/>
    </source>
</evidence>
<evidence type="ECO:0000256" key="3">
    <source>
        <dbReference type="ARBA" id="ARBA00022448"/>
    </source>
</evidence>
<evidence type="ECO:0000259" key="12">
    <source>
        <dbReference type="PROSITE" id="PS52015"/>
    </source>
</evidence>
<dbReference type="InterPro" id="IPR037682">
    <property type="entry name" value="TonB_C"/>
</dbReference>
<keyword evidence="3" id="KW-0813">Transport</keyword>
<gene>
    <name evidence="13" type="ORF">B0W48_02065</name>
</gene>
<evidence type="ECO:0000256" key="11">
    <source>
        <dbReference type="SAM" id="Phobius"/>
    </source>
</evidence>
<evidence type="ECO:0000313" key="13">
    <source>
        <dbReference type="EMBL" id="AQP98689.1"/>
    </source>
</evidence>
<comment type="similarity">
    <text evidence="2">Belongs to the TonB family.</text>
</comment>
<feature type="region of interest" description="Disordered" evidence="10">
    <location>
        <begin position="134"/>
        <end position="171"/>
    </location>
</feature>
<keyword evidence="7" id="KW-0653">Protein transport</keyword>
<dbReference type="GO" id="GO:0005886">
    <property type="term" value="C:plasma membrane"/>
    <property type="evidence" value="ECO:0007669"/>
    <property type="project" value="UniProtKB-SubCell"/>
</dbReference>
<evidence type="ECO:0000256" key="10">
    <source>
        <dbReference type="SAM" id="MobiDB-lite"/>
    </source>
</evidence>
<dbReference type="InterPro" id="IPR051045">
    <property type="entry name" value="TonB-dependent_transducer"/>
</dbReference>
<evidence type="ECO:0000256" key="5">
    <source>
        <dbReference type="ARBA" id="ARBA00022519"/>
    </source>
</evidence>
<accession>A0A1Q2GUA1</accession>
<keyword evidence="8 11" id="KW-1133">Transmembrane helix</keyword>
<evidence type="ECO:0000256" key="6">
    <source>
        <dbReference type="ARBA" id="ARBA00022692"/>
    </source>
</evidence>
<dbReference type="EMBL" id="CP019628">
    <property type="protein sequence ID" value="AQP98689.1"/>
    <property type="molecule type" value="Genomic_DNA"/>
</dbReference>
<evidence type="ECO:0000313" key="14">
    <source>
        <dbReference type="Proteomes" id="UP000188243"/>
    </source>
</evidence>
<reference evidence="13 14" key="1">
    <citation type="submission" date="2017-02" db="EMBL/GenBank/DDBJ databases">
        <title>Complete genome sequence of the cold-active Pseudoalteromonas aliena strain EH1 isolated from Arctic seawater.</title>
        <authorList>
            <person name="Kim E."/>
            <person name="Heo E."/>
            <person name="Kim H."/>
            <person name="Kim D."/>
        </authorList>
    </citation>
    <scope>NUCLEOTIDE SEQUENCE [LARGE SCALE GENOMIC DNA]</scope>
    <source>
        <strain evidence="13 14">EH1</strain>
    </source>
</reference>
<evidence type="ECO:0000256" key="1">
    <source>
        <dbReference type="ARBA" id="ARBA00004383"/>
    </source>
</evidence>
<dbReference type="KEGG" id="paln:B0W48_02065"/>
<keyword evidence="5" id="KW-0997">Cell inner membrane</keyword>
<dbReference type="GO" id="GO:0015031">
    <property type="term" value="P:protein transport"/>
    <property type="evidence" value="ECO:0007669"/>
    <property type="project" value="UniProtKB-KW"/>
</dbReference>
<dbReference type="PROSITE" id="PS52015">
    <property type="entry name" value="TONB_CTD"/>
    <property type="match status" value="1"/>
</dbReference>
<feature type="domain" description="TonB C-terminal" evidence="12">
    <location>
        <begin position="196"/>
        <end position="287"/>
    </location>
</feature>
<feature type="compositionally biased region" description="Basic residues" evidence="10">
    <location>
        <begin position="150"/>
        <end position="160"/>
    </location>
</feature>
<comment type="subcellular location">
    <subcellularLocation>
        <location evidence="1">Cell inner membrane</location>
        <topology evidence="1">Single-pass membrane protein</topology>
        <orientation evidence="1">Periplasmic side</orientation>
    </subcellularLocation>
</comment>
<evidence type="ECO:0000256" key="4">
    <source>
        <dbReference type="ARBA" id="ARBA00022475"/>
    </source>
</evidence>
<keyword evidence="4" id="KW-1003">Cell membrane</keyword>
<keyword evidence="9 11" id="KW-0472">Membrane</keyword>
<dbReference type="STRING" id="247523.B0W48_02065"/>
<dbReference type="Gene3D" id="3.30.1150.10">
    <property type="match status" value="1"/>
</dbReference>
<keyword evidence="6 11" id="KW-0812">Transmembrane</keyword>
<name>A0A1Q2GUA1_9GAMM</name>
<dbReference type="InterPro" id="IPR006260">
    <property type="entry name" value="TonB/TolA_C"/>
</dbReference>
<dbReference type="Proteomes" id="UP000188243">
    <property type="component" value="Chromosome"/>
</dbReference>